<evidence type="ECO:0000313" key="10">
    <source>
        <dbReference type="EMBL" id="KAK9120918.1"/>
    </source>
</evidence>
<comment type="caution">
    <text evidence="10">The sequence shown here is derived from an EMBL/GenBank/DDBJ whole genome shotgun (WGS) entry which is preliminary data.</text>
</comment>
<evidence type="ECO:0000256" key="1">
    <source>
        <dbReference type="ARBA" id="ARBA00004123"/>
    </source>
</evidence>
<evidence type="ECO:0000256" key="6">
    <source>
        <dbReference type="ARBA" id="ARBA00023163"/>
    </source>
</evidence>
<evidence type="ECO:0000256" key="3">
    <source>
        <dbReference type="ARBA" id="ARBA00023015"/>
    </source>
</evidence>
<keyword evidence="4" id="KW-0238">DNA-binding</keyword>
<evidence type="ECO:0000256" key="5">
    <source>
        <dbReference type="ARBA" id="ARBA00023159"/>
    </source>
</evidence>
<protein>
    <recommendedName>
        <fullName evidence="9">AP2/ERF domain-containing protein</fullName>
    </recommendedName>
</protein>
<keyword evidence="7" id="KW-0539">Nucleus</keyword>
<evidence type="ECO:0000256" key="7">
    <source>
        <dbReference type="ARBA" id="ARBA00023242"/>
    </source>
</evidence>
<dbReference type="PRINTS" id="PR00367">
    <property type="entry name" value="ETHRSPELEMNT"/>
</dbReference>
<feature type="compositionally biased region" description="Polar residues" evidence="8">
    <location>
        <begin position="48"/>
        <end position="58"/>
    </location>
</feature>
<evidence type="ECO:0000256" key="4">
    <source>
        <dbReference type="ARBA" id="ARBA00023125"/>
    </source>
</evidence>
<dbReference type="InterPro" id="IPR044808">
    <property type="entry name" value="ERF_plant"/>
</dbReference>
<evidence type="ECO:0000313" key="11">
    <source>
        <dbReference type="Proteomes" id="UP001420932"/>
    </source>
</evidence>
<gene>
    <name evidence="10" type="ORF">Syun_018535</name>
</gene>
<comment type="subcellular location">
    <subcellularLocation>
        <location evidence="1">Nucleus</location>
    </subcellularLocation>
</comment>
<dbReference type="PROSITE" id="PS51032">
    <property type="entry name" value="AP2_ERF"/>
    <property type="match status" value="1"/>
</dbReference>
<dbReference type="InterPro" id="IPR016177">
    <property type="entry name" value="DNA-bd_dom_sf"/>
</dbReference>
<accession>A0AAP0ITY0</accession>
<dbReference type="Gene3D" id="3.30.730.10">
    <property type="entry name" value="AP2/ERF domain"/>
    <property type="match status" value="1"/>
</dbReference>
<keyword evidence="6" id="KW-0804">Transcription</keyword>
<dbReference type="InterPro" id="IPR036955">
    <property type="entry name" value="AP2/ERF_dom_sf"/>
</dbReference>
<reference evidence="10 11" key="1">
    <citation type="submission" date="2024-01" db="EMBL/GenBank/DDBJ databases">
        <title>Genome assemblies of Stephania.</title>
        <authorList>
            <person name="Yang L."/>
        </authorList>
    </citation>
    <scope>NUCLEOTIDE SEQUENCE [LARGE SCALE GENOMIC DNA]</scope>
    <source>
        <strain evidence="10">YNDBR</strain>
        <tissue evidence="10">Leaf</tissue>
    </source>
</reference>
<evidence type="ECO:0000256" key="8">
    <source>
        <dbReference type="SAM" id="MobiDB-lite"/>
    </source>
</evidence>
<feature type="region of interest" description="Disordered" evidence="8">
    <location>
        <begin position="222"/>
        <end position="244"/>
    </location>
</feature>
<dbReference type="PANTHER" id="PTHR31190">
    <property type="entry name" value="DNA-BINDING DOMAIN"/>
    <property type="match status" value="1"/>
</dbReference>
<dbReference type="FunFam" id="3.30.730.10:FF:000001">
    <property type="entry name" value="Ethylene-responsive transcription factor 2"/>
    <property type="match status" value="1"/>
</dbReference>
<name>A0AAP0ITY0_9MAGN</name>
<dbReference type="Proteomes" id="UP001420932">
    <property type="component" value="Unassembled WGS sequence"/>
</dbReference>
<keyword evidence="3" id="KW-0805">Transcription regulation</keyword>
<feature type="region of interest" description="Disordered" evidence="8">
    <location>
        <begin position="39"/>
        <end position="58"/>
    </location>
</feature>
<keyword evidence="11" id="KW-1185">Reference proteome</keyword>
<dbReference type="GO" id="GO:0000976">
    <property type="term" value="F:transcription cis-regulatory region binding"/>
    <property type="evidence" value="ECO:0007669"/>
    <property type="project" value="UniProtKB-ARBA"/>
</dbReference>
<dbReference type="GO" id="GO:0005634">
    <property type="term" value="C:nucleus"/>
    <property type="evidence" value="ECO:0007669"/>
    <property type="project" value="UniProtKB-SubCell"/>
</dbReference>
<organism evidence="10 11">
    <name type="scientific">Stephania yunnanensis</name>
    <dbReference type="NCBI Taxonomy" id="152371"/>
    <lineage>
        <taxon>Eukaryota</taxon>
        <taxon>Viridiplantae</taxon>
        <taxon>Streptophyta</taxon>
        <taxon>Embryophyta</taxon>
        <taxon>Tracheophyta</taxon>
        <taxon>Spermatophyta</taxon>
        <taxon>Magnoliopsida</taxon>
        <taxon>Ranunculales</taxon>
        <taxon>Menispermaceae</taxon>
        <taxon>Menispermoideae</taxon>
        <taxon>Cissampelideae</taxon>
        <taxon>Stephania</taxon>
    </lineage>
</organism>
<proteinExistence type="predicted"/>
<evidence type="ECO:0000256" key="2">
    <source>
        <dbReference type="ARBA" id="ARBA00022745"/>
    </source>
</evidence>
<dbReference type="PANTHER" id="PTHR31190:SF499">
    <property type="entry name" value="ETHYLENE-RESPONSIVE TRANSCRIPTION FACTOR ERF105"/>
    <property type="match status" value="1"/>
</dbReference>
<dbReference type="GO" id="GO:0006950">
    <property type="term" value="P:response to stress"/>
    <property type="evidence" value="ECO:0007669"/>
    <property type="project" value="UniProtKB-ARBA"/>
</dbReference>
<dbReference type="Pfam" id="PF00847">
    <property type="entry name" value="AP2"/>
    <property type="match status" value="1"/>
</dbReference>
<dbReference type="GO" id="GO:0003700">
    <property type="term" value="F:DNA-binding transcription factor activity"/>
    <property type="evidence" value="ECO:0007669"/>
    <property type="project" value="InterPro"/>
</dbReference>
<dbReference type="SUPFAM" id="SSF54171">
    <property type="entry name" value="DNA-binding domain"/>
    <property type="match status" value="1"/>
</dbReference>
<sequence length="318" mass="34985">MASLDEASALDLIREHLLGDFATLESFLSGLSSCTDQIPIPIKDDAPNEQNSNSSGLISFDSTQQSIIEVVPDCFSFSSSNNNNSNVAFNDIYSDVSPKLNKFESNPNLKSKSSFNDRKPSLTISVRATKPSRNLDFSQQSNSTNVAIARPSNPVEKTHYRGVRRRPWGKFAAEIRDPSRRGARVWLGTFETAIEAARAYDRAAFRMRGSKAILNFPLEAGRDPVRPPEEFSGDRKRERSVESGEEKVVVTEVKKVKMESMSPESGVTGENIPAGSLCPLTPSSWTAVWDDMKGVFNVPPLSPLSPHPSLGFSQLMVQ</sequence>
<dbReference type="InterPro" id="IPR001471">
    <property type="entry name" value="AP2/ERF_dom"/>
</dbReference>
<keyword evidence="2" id="KW-0936">Ethylene signaling pathway</keyword>
<feature type="domain" description="AP2/ERF" evidence="9">
    <location>
        <begin position="159"/>
        <end position="217"/>
    </location>
</feature>
<dbReference type="SMART" id="SM00380">
    <property type="entry name" value="AP2"/>
    <property type="match status" value="1"/>
</dbReference>
<dbReference type="AlphaFoldDB" id="A0AAP0ITY0"/>
<dbReference type="EMBL" id="JBBNAF010000008">
    <property type="protein sequence ID" value="KAK9120918.1"/>
    <property type="molecule type" value="Genomic_DNA"/>
</dbReference>
<dbReference type="GO" id="GO:0009873">
    <property type="term" value="P:ethylene-activated signaling pathway"/>
    <property type="evidence" value="ECO:0007669"/>
    <property type="project" value="UniProtKB-KW"/>
</dbReference>
<dbReference type="CDD" id="cd00018">
    <property type="entry name" value="AP2"/>
    <property type="match status" value="1"/>
</dbReference>
<keyword evidence="5" id="KW-0010">Activator</keyword>
<evidence type="ECO:0000259" key="9">
    <source>
        <dbReference type="PROSITE" id="PS51032"/>
    </source>
</evidence>